<sequence length="428" mass="46032">MSEGQGYDLLLKGGRVICPASGIDGVRDVAVKAGRIAAVEESILPSAAAEVINVAGKLVLPGLIDTHGHVYQYVTGRFGLDPDMVGVRSGVTTVVDQGGPSCMTLPGFRKFIVERSQTNVVAFLSAYLVGGLEGHFYPNLYSPDCVDIEATVRSATANRDIVRGIKGHAEIGGFARWGIKVMEMAAEIARRADIPLYVHFGQLWGLPESGANGEDADTILERVIPLLKEGDVLAHPFTRHPGGFVNREGEVHHVIQAALDRGLKVDVGHGSHFSYRLAKQALAAGVVPHTLGADMHGYNTQVPEIPIPAGTPEEHDDDENHPFKGQARFSLTQAMSSMMTLGIPLEQVVNMVTVHPAKMLGMEDTLGSLAVGRTADVSILDDVRGRFVLRDNEDYRVIAERLLEPVFCLRAGKRFDADSPILPQAIAA</sequence>
<dbReference type="InterPro" id="IPR011059">
    <property type="entry name" value="Metal-dep_hydrolase_composite"/>
</dbReference>
<dbReference type="PANTHER" id="PTHR42717">
    <property type="entry name" value="DIHYDROOROTASE-RELATED"/>
    <property type="match status" value="1"/>
</dbReference>
<gene>
    <name evidence="2" type="ORF">IHQ68_15370</name>
</gene>
<dbReference type="EMBL" id="JADBEO010000037">
    <property type="protein sequence ID" value="MDR4308001.1"/>
    <property type="molecule type" value="Genomic_DNA"/>
</dbReference>
<feature type="domain" description="Amidohydrolase-related" evidence="1">
    <location>
        <begin position="58"/>
        <end position="382"/>
    </location>
</feature>
<accession>A0ABU1DIW3</accession>
<comment type="caution">
    <text evidence="2">The sequence shown here is derived from an EMBL/GenBank/DDBJ whole genome shotgun (WGS) entry which is preliminary data.</text>
</comment>
<dbReference type="NCBIfam" id="NF006689">
    <property type="entry name" value="PRK09237.1"/>
    <property type="match status" value="1"/>
</dbReference>
<dbReference type="Proteomes" id="UP001181622">
    <property type="component" value="Unassembled WGS sequence"/>
</dbReference>
<dbReference type="PIRSF" id="PIRSF039004">
    <property type="entry name" value="ADE_EF_0837"/>
    <property type="match status" value="1"/>
</dbReference>
<dbReference type="Gene3D" id="2.30.40.10">
    <property type="entry name" value="Urease, subunit C, domain 1"/>
    <property type="match status" value="1"/>
</dbReference>
<keyword evidence="3" id="KW-1185">Reference proteome</keyword>
<dbReference type="InterPro" id="IPR006680">
    <property type="entry name" value="Amidohydro-rel"/>
</dbReference>
<dbReference type="SUPFAM" id="SSF51338">
    <property type="entry name" value="Composite domain of metallo-dependent hydrolases"/>
    <property type="match status" value="1"/>
</dbReference>
<organism evidence="2 3">
    <name type="scientific">Chelatococcus sambhunathii</name>
    <dbReference type="NCBI Taxonomy" id="363953"/>
    <lineage>
        <taxon>Bacteria</taxon>
        <taxon>Pseudomonadati</taxon>
        <taxon>Pseudomonadota</taxon>
        <taxon>Alphaproteobacteria</taxon>
        <taxon>Hyphomicrobiales</taxon>
        <taxon>Chelatococcaceae</taxon>
        <taxon>Chelatococcus</taxon>
    </lineage>
</organism>
<dbReference type="SUPFAM" id="SSF51556">
    <property type="entry name" value="Metallo-dependent hydrolases"/>
    <property type="match status" value="1"/>
</dbReference>
<protein>
    <submittedName>
        <fullName evidence="2">Amidohydrolase/deacetylase family metallohydrolase</fullName>
    </submittedName>
</protein>
<proteinExistence type="predicted"/>
<dbReference type="RefSeq" id="WP_309393377.1">
    <property type="nucleotide sequence ID" value="NZ_JADBEO010000037.1"/>
</dbReference>
<dbReference type="Gene3D" id="3.20.20.140">
    <property type="entry name" value="Metal-dependent hydrolases"/>
    <property type="match status" value="1"/>
</dbReference>
<evidence type="ECO:0000313" key="2">
    <source>
        <dbReference type="EMBL" id="MDR4308001.1"/>
    </source>
</evidence>
<evidence type="ECO:0000259" key="1">
    <source>
        <dbReference type="Pfam" id="PF01979"/>
    </source>
</evidence>
<dbReference type="InterPro" id="IPR020043">
    <property type="entry name" value="Deacetylase_Atu3266-like"/>
</dbReference>
<dbReference type="InterPro" id="IPR032466">
    <property type="entry name" value="Metal_Hydrolase"/>
</dbReference>
<dbReference type="Pfam" id="PF01979">
    <property type="entry name" value="Amidohydro_1"/>
    <property type="match status" value="1"/>
</dbReference>
<name>A0ABU1DIW3_9HYPH</name>
<dbReference type="PANTHER" id="PTHR42717:SF1">
    <property type="entry name" value="IMIDAZOLONEPROPIONASE AND RELATED AMIDOHYDROLASES"/>
    <property type="match status" value="1"/>
</dbReference>
<evidence type="ECO:0000313" key="3">
    <source>
        <dbReference type="Proteomes" id="UP001181622"/>
    </source>
</evidence>
<reference evidence="2" key="1">
    <citation type="submission" date="2020-10" db="EMBL/GenBank/DDBJ databases">
        <authorList>
            <person name="Abbas A."/>
            <person name="Razzaq R."/>
            <person name="Waqas M."/>
            <person name="Abbas N."/>
            <person name="Nielsen T.K."/>
            <person name="Hansen L.H."/>
            <person name="Hussain S."/>
            <person name="Shahid M."/>
        </authorList>
    </citation>
    <scope>NUCLEOTIDE SEQUENCE</scope>
    <source>
        <strain evidence="2">S14</strain>
    </source>
</reference>